<dbReference type="EMBL" id="LMTZ01000151">
    <property type="protein sequence ID" value="KST62734.1"/>
    <property type="molecule type" value="Genomic_DNA"/>
</dbReference>
<dbReference type="OrthoDB" id="486098at2"/>
<dbReference type="Proteomes" id="UP000053372">
    <property type="component" value="Unassembled WGS sequence"/>
</dbReference>
<gene>
    <name evidence="2" type="ORF">BC008_38585</name>
</gene>
<evidence type="ECO:0000259" key="1">
    <source>
        <dbReference type="Pfam" id="PF06967"/>
    </source>
</evidence>
<proteinExistence type="predicted"/>
<dbReference type="InterPro" id="IPR009717">
    <property type="entry name" value="Mo-dep_Nase_C"/>
</dbReference>
<evidence type="ECO:0000313" key="2">
    <source>
        <dbReference type="EMBL" id="KST62734.1"/>
    </source>
</evidence>
<dbReference type="AlphaFoldDB" id="A0A0V7ZDZ2"/>
<reference evidence="2 3" key="1">
    <citation type="journal article" date="2015" name="Genome Announc.">
        <title>Draft Genome of the Euendolithic (true boring) Cyanobacterium Mastigocoleus testarum strain BC008.</title>
        <authorList>
            <person name="Guida B.S."/>
            <person name="Garcia-Pichel F."/>
        </authorList>
    </citation>
    <scope>NUCLEOTIDE SEQUENCE [LARGE SCALE GENOMIC DNA]</scope>
    <source>
        <strain evidence="2 3">BC008</strain>
    </source>
</reference>
<evidence type="ECO:0000313" key="3">
    <source>
        <dbReference type="Proteomes" id="UP000053372"/>
    </source>
</evidence>
<keyword evidence="3" id="KW-1185">Reference proteome</keyword>
<dbReference type="RefSeq" id="WP_036264387.1">
    <property type="nucleotide sequence ID" value="NZ_LMTZ01000151.1"/>
</dbReference>
<name>A0A0V7ZDZ2_9CYAN</name>
<protein>
    <submittedName>
        <fullName evidence="2">Nitrogenase</fullName>
    </submittedName>
</protein>
<feature type="domain" description="Mo-dependent nitrogenase C-terminal" evidence="1">
    <location>
        <begin position="39"/>
        <end position="121"/>
    </location>
</feature>
<organism evidence="2 3">
    <name type="scientific">Mastigocoleus testarum BC008</name>
    <dbReference type="NCBI Taxonomy" id="371196"/>
    <lineage>
        <taxon>Bacteria</taxon>
        <taxon>Bacillati</taxon>
        <taxon>Cyanobacteriota</taxon>
        <taxon>Cyanophyceae</taxon>
        <taxon>Nostocales</taxon>
        <taxon>Hapalosiphonaceae</taxon>
        <taxon>Mastigocoleus</taxon>
    </lineage>
</organism>
<dbReference type="Pfam" id="PF06967">
    <property type="entry name" value="Mo-nitro_C"/>
    <property type="match status" value="1"/>
</dbReference>
<accession>A0A0V7ZDZ2</accession>
<sequence>MVNTNSRSINFSAYVQPVASNDIKPAKKVSKLKSFRFNLLQPLRQSLDSLNIKNRKFAKFIAKSIPAQCPFERDIVIFSRKIGHIPPLCKLNPLYEELVCLRFRALCYLVDECGEDIESYC</sequence>
<comment type="caution">
    <text evidence="2">The sequence shown here is derived from an EMBL/GenBank/DDBJ whole genome shotgun (WGS) entry which is preliminary data.</text>
</comment>